<accession>D7MMS9</accession>
<dbReference type="InterPro" id="IPR012677">
    <property type="entry name" value="Nucleotide-bd_a/b_plait_sf"/>
</dbReference>
<evidence type="ECO:0000313" key="3">
    <source>
        <dbReference type="EMBL" id="EFH42452.1"/>
    </source>
</evidence>
<name>D7MMS9_ARALL</name>
<dbReference type="Pfam" id="PF00076">
    <property type="entry name" value="RRM_1"/>
    <property type="match status" value="1"/>
</dbReference>
<gene>
    <name evidence="3" type="ORF">ARALYDRAFT_918889</name>
</gene>
<dbReference type="SUPFAM" id="SSF54928">
    <property type="entry name" value="RNA-binding domain, RBD"/>
    <property type="match status" value="1"/>
</dbReference>
<reference evidence="4" key="1">
    <citation type="journal article" date="2011" name="Nat. Genet.">
        <title>The Arabidopsis lyrata genome sequence and the basis of rapid genome size change.</title>
        <authorList>
            <person name="Hu T.T."/>
            <person name="Pattyn P."/>
            <person name="Bakker E.G."/>
            <person name="Cao J."/>
            <person name="Cheng J.-F."/>
            <person name="Clark R.M."/>
            <person name="Fahlgren N."/>
            <person name="Fawcett J.A."/>
            <person name="Grimwood J."/>
            <person name="Gundlach H."/>
            <person name="Haberer G."/>
            <person name="Hollister J.D."/>
            <person name="Ossowski S."/>
            <person name="Ottilar R.P."/>
            <person name="Salamov A.A."/>
            <person name="Schneeberger K."/>
            <person name="Spannagl M."/>
            <person name="Wang X."/>
            <person name="Yang L."/>
            <person name="Nasrallah M.E."/>
            <person name="Bergelson J."/>
            <person name="Carrington J.C."/>
            <person name="Gaut B.S."/>
            <person name="Schmutz J."/>
            <person name="Mayer K.F.X."/>
            <person name="Van de Peer Y."/>
            <person name="Grigoriev I.V."/>
            <person name="Nordborg M."/>
            <person name="Weigel D."/>
            <person name="Guo Y.-L."/>
        </authorList>
    </citation>
    <scope>NUCLEOTIDE SEQUENCE [LARGE SCALE GENOMIC DNA]</scope>
    <source>
        <strain evidence="4">cv. MN47</strain>
    </source>
</reference>
<organism evidence="4">
    <name type="scientific">Arabidopsis lyrata subsp. lyrata</name>
    <name type="common">Lyre-leaved rock-cress</name>
    <dbReference type="NCBI Taxonomy" id="81972"/>
    <lineage>
        <taxon>Eukaryota</taxon>
        <taxon>Viridiplantae</taxon>
        <taxon>Streptophyta</taxon>
        <taxon>Embryophyta</taxon>
        <taxon>Tracheophyta</taxon>
        <taxon>Spermatophyta</taxon>
        <taxon>Magnoliopsida</taxon>
        <taxon>eudicotyledons</taxon>
        <taxon>Gunneridae</taxon>
        <taxon>Pentapetalae</taxon>
        <taxon>rosids</taxon>
        <taxon>malvids</taxon>
        <taxon>Brassicales</taxon>
        <taxon>Brassicaceae</taxon>
        <taxon>Camelineae</taxon>
        <taxon>Arabidopsis</taxon>
    </lineage>
</organism>
<dbReference type="GO" id="GO:0003723">
    <property type="term" value="F:RNA binding"/>
    <property type="evidence" value="ECO:0007669"/>
    <property type="project" value="UniProtKB-UniRule"/>
</dbReference>
<protein>
    <recommendedName>
        <fullName evidence="2">RRM domain-containing protein</fullName>
    </recommendedName>
</protein>
<feature type="domain" description="RRM" evidence="2">
    <location>
        <begin position="49"/>
        <end position="130"/>
    </location>
</feature>
<keyword evidence="4" id="KW-1185">Reference proteome</keyword>
<proteinExistence type="predicted"/>
<dbReference type="STRING" id="81972.D7MMS9"/>
<dbReference type="Proteomes" id="UP000008694">
    <property type="component" value="Unassembled WGS sequence"/>
</dbReference>
<dbReference type="eggNOG" id="KOG4210">
    <property type="taxonomic scope" value="Eukaryota"/>
</dbReference>
<dbReference type="InterPro" id="IPR000504">
    <property type="entry name" value="RRM_dom"/>
</dbReference>
<dbReference type="Gramene" id="scaffold_802289.1">
    <property type="protein sequence ID" value="scaffold_802289.1"/>
    <property type="gene ID" value="scaffold_802289.1"/>
</dbReference>
<dbReference type="SMART" id="SM00360">
    <property type="entry name" value="RRM"/>
    <property type="match status" value="1"/>
</dbReference>
<evidence type="ECO:0000256" key="1">
    <source>
        <dbReference type="PROSITE-ProRule" id="PRU00176"/>
    </source>
</evidence>
<keyword evidence="1" id="KW-0694">RNA-binding</keyword>
<dbReference type="Gene3D" id="3.30.70.330">
    <property type="match status" value="1"/>
</dbReference>
<dbReference type="InterPro" id="IPR035979">
    <property type="entry name" value="RBD_domain_sf"/>
</dbReference>
<evidence type="ECO:0000313" key="4">
    <source>
        <dbReference type="Proteomes" id="UP000008694"/>
    </source>
</evidence>
<dbReference type="EMBL" id="GL348720">
    <property type="protein sequence ID" value="EFH42452.1"/>
    <property type="molecule type" value="Genomic_DNA"/>
</dbReference>
<evidence type="ECO:0000259" key="2">
    <source>
        <dbReference type="PROSITE" id="PS50102"/>
    </source>
</evidence>
<dbReference type="HOGENOM" id="CLU_974342_0_0_1"/>
<sequence length="286" mass="32173">MGKRLLKCSTSTDRAPDDLEQQVILKKQKKVEEYKCIFEDEDAHVYDPRTILVQGLDCTLPVADIRSALRKHFGSCGLITRVFVPTECKTGSLLGCALINYFHPNDEKKALALDGSFLGGMQLEVLLEGNSSGSSIFPNFKRCERCVFLQRKRFHDLYITTNGGLRMNNGRLIFRRLLRNLSSISEFVRLISGDQSAVDESTRRLESDTIDIVNEPCGEREDGNGINRENANDGDGMDCLENDGIDNVNAAEEEHTMSAQELEHEPSLDKGDKMVARELKYYLLES</sequence>
<dbReference type="AlphaFoldDB" id="D7MMS9"/>
<dbReference type="PROSITE" id="PS50102">
    <property type="entry name" value="RRM"/>
    <property type="match status" value="1"/>
</dbReference>